<evidence type="ECO:0008006" key="4">
    <source>
        <dbReference type="Google" id="ProtNLM"/>
    </source>
</evidence>
<dbReference type="PANTHER" id="PTHR31973:SF187">
    <property type="entry name" value="MUTATOR TRANSPOSASE MUDRA PROTEIN"/>
    <property type="match status" value="1"/>
</dbReference>
<gene>
    <name evidence="2" type="ORF">U9M48_022949</name>
</gene>
<accession>A0AAQ3TP97</accession>
<sequence>MSPSIIKCKVMIRMHDMSTKVAMWQQGICPNILKKLKSQVNSSAYCHAISCGRDTFEVQHNDHKWTVDLEIHLRCSTMIISGHYWQLAGLPCCHAISCIYYKTNKLDDYIASCFTPVEGIQNWPTSQMAGPLPPKTLKMPGRPKKNRGEGNLMRSQRTRECQR</sequence>
<evidence type="ECO:0000313" key="2">
    <source>
        <dbReference type="EMBL" id="WVZ74822.1"/>
    </source>
</evidence>
<feature type="region of interest" description="Disordered" evidence="1">
    <location>
        <begin position="125"/>
        <end position="163"/>
    </location>
</feature>
<protein>
    <recommendedName>
        <fullName evidence="4">Zinc finger PMZ-type domain-containing protein</fullName>
    </recommendedName>
</protein>
<proteinExistence type="predicted"/>
<name>A0AAQ3TP97_PASNO</name>
<keyword evidence="3" id="KW-1185">Reference proteome</keyword>
<evidence type="ECO:0000313" key="3">
    <source>
        <dbReference type="Proteomes" id="UP001341281"/>
    </source>
</evidence>
<dbReference type="PANTHER" id="PTHR31973">
    <property type="entry name" value="POLYPROTEIN, PUTATIVE-RELATED"/>
    <property type="match status" value="1"/>
</dbReference>
<reference evidence="2 3" key="1">
    <citation type="submission" date="2024-02" db="EMBL/GenBank/DDBJ databases">
        <title>High-quality chromosome-scale genome assembly of Pensacola bahiagrass (Paspalum notatum Flugge var. saurae).</title>
        <authorList>
            <person name="Vega J.M."/>
            <person name="Podio M."/>
            <person name="Orjuela J."/>
            <person name="Siena L.A."/>
            <person name="Pessino S.C."/>
            <person name="Combes M.C."/>
            <person name="Mariac C."/>
            <person name="Albertini E."/>
            <person name="Pupilli F."/>
            <person name="Ortiz J.P.A."/>
            <person name="Leblanc O."/>
        </authorList>
    </citation>
    <scope>NUCLEOTIDE SEQUENCE [LARGE SCALE GENOMIC DNA]</scope>
    <source>
        <strain evidence="2">R1</strain>
        <tissue evidence="2">Leaf</tissue>
    </source>
</reference>
<dbReference type="EMBL" id="CP144749">
    <property type="protein sequence ID" value="WVZ74822.1"/>
    <property type="molecule type" value="Genomic_DNA"/>
</dbReference>
<dbReference type="AlphaFoldDB" id="A0AAQ3TP97"/>
<evidence type="ECO:0000256" key="1">
    <source>
        <dbReference type="SAM" id="MobiDB-lite"/>
    </source>
</evidence>
<organism evidence="2 3">
    <name type="scientific">Paspalum notatum var. saurae</name>
    <dbReference type="NCBI Taxonomy" id="547442"/>
    <lineage>
        <taxon>Eukaryota</taxon>
        <taxon>Viridiplantae</taxon>
        <taxon>Streptophyta</taxon>
        <taxon>Embryophyta</taxon>
        <taxon>Tracheophyta</taxon>
        <taxon>Spermatophyta</taxon>
        <taxon>Magnoliopsida</taxon>
        <taxon>Liliopsida</taxon>
        <taxon>Poales</taxon>
        <taxon>Poaceae</taxon>
        <taxon>PACMAD clade</taxon>
        <taxon>Panicoideae</taxon>
        <taxon>Andropogonodae</taxon>
        <taxon>Paspaleae</taxon>
        <taxon>Paspalinae</taxon>
        <taxon>Paspalum</taxon>
    </lineage>
</organism>
<dbReference type="Proteomes" id="UP001341281">
    <property type="component" value="Chromosome 05"/>
</dbReference>